<evidence type="ECO:0000313" key="2">
    <source>
        <dbReference type="Proteomes" id="UP000019364"/>
    </source>
</evidence>
<dbReference type="Proteomes" id="UP000019364">
    <property type="component" value="Unassembled WGS sequence"/>
</dbReference>
<sequence>MADDWEIEIIHVDFWVAWKARSEKGKRIRSEHWHKEVDFDLDYGFTERKLSEAEINGQWVIID</sequence>
<reference evidence="1 2" key="1">
    <citation type="journal article" date="2014" name="Genome Announc.">
        <title>Draft Genome Sequence of Paenibacillus pini JCM 16418T, Isolated from the Rhizosphere of Pine Tree.</title>
        <authorList>
            <person name="Yuki M."/>
            <person name="Oshima K."/>
            <person name="Suda W."/>
            <person name="Oshida Y."/>
            <person name="Kitamura K."/>
            <person name="Iida Y."/>
            <person name="Hattori M."/>
            <person name="Ohkuma M."/>
        </authorList>
    </citation>
    <scope>NUCLEOTIDE SEQUENCE [LARGE SCALE GENOMIC DNA]</scope>
    <source>
        <strain evidence="1 2">JCM 16418</strain>
    </source>
</reference>
<keyword evidence="2" id="KW-1185">Reference proteome</keyword>
<protein>
    <submittedName>
        <fullName evidence="1">Uncharacterized protein</fullName>
    </submittedName>
</protein>
<dbReference type="EMBL" id="BAVZ01000033">
    <property type="protein sequence ID" value="GAF10706.1"/>
    <property type="molecule type" value="Genomic_DNA"/>
</dbReference>
<accession>W7Z137</accession>
<dbReference type="AlphaFoldDB" id="W7Z137"/>
<name>W7Z137_9BACL</name>
<comment type="caution">
    <text evidence="1">The sequence shown here is derived from an EMBL/GenBank/DDBJ whole genome shotgun (WGS) entry which is preliminary data.</text>
</comment>
<dbReference type="STRING" id="1236976.JCM16418_4925"/>
<gene>
    <name evidence="1" type="ORF">JCM16418_4925</name>
</gene>
<organism evidence="1 2">
    <name type="scientific">Paenibacillus pini JCM 16418</name>
    <dbReference type="NCBI Taxonomy" id="1236976"/>
    <lineage>
        <taxon>Bacteria</taxon>
        <taxon>Bacillati</taxon>
        <taxon>Bacillota</taxon>
        <taxon>Bacilli</taxon>
        <taxon>Bacillales</taxon>
        <taxon>Paenibacillaceae</taxon>
        <taxon>Paenibacillus</taxon>
    </lineage>
</organism>
<proteinExistence type="predicted"/>
<evidence type="ECO:0000313" key="1">
    <source>
        <dbReference type="EMBL" id="GAF10706.1"/>
    </source>
</evidence>